<protein>
    <submittedName>
        <fullName evidence="1">Uncharacterized protein</fullName>
    </submittedName>
</protein>
<organism evidence="1 2">
    <name type="scientific">Lactuca saligna</name>
    <name type="common">Willowleaf lettuce</name>
    <dbReference type="NCBI Taxonomy" id="75948"/>
    <lineage>
        <taxon>Eukaryota</taxon>
        <taxon>Viridiplantae</taxon>
        <taxon>Streptophyta</taxon>
        <taxon>Embryophyta</taxon>
        <taxon>Tracheophyta</taxon>
        <taxon>Spermatophyta</taxon>
        <taxon>Magnoliopsida</taxon>
        <taxon>eudicotyledons</taxon>
        <taxon>Gunneridae</taxon>
        <taxon>Pentapetalae</taxon>
        <taxon>asterids</taxon>
        <taxon>campanulids</taxon>
        <taxon>Asterales</taxon>
        <taxon>Asteraceae</taxon>
        <taxon>Cichorioideae</taxon>
        <taxon>Cichorieae</taxon>
        <taxon>Lactucinae</taxon>
        <taxon>Lactuca</taxon>
    </lineage>
</organism>
<gene>
    <name evidence="1" type="ORF">LSALG_LOCUS11888</name>
</gene>
<reference evidence="1" key="1">
    <citation type="submission" date="2023-04" db="EMBL/GenBank/DDBJ databases">
        <authorList>
            <person name="Vijverberg K."/>
            <person name="Xiong W."/>
            <person name="Schranz E."/>
        </authorList>
    </citation>
    <scope>NUCLEOTIDE SEQUENCE</scope>
</reference>
<accession>A0AA35YDC9</accession>
<dbReference type="AlphaFoldDB" id="A0AA35YDC9"/>
<dbReference type="Proteomes" id="UP001177003">
    <property type="component" value="Chromosome 2"/>
</dbReference>
<sequence>MPSSRRFCIFPPPTIYSKTNLHRRSPASSSGPIHYLFIDDLHPISDSDLFFIDISQSALSESATVKWGLNLIEKLIQCKDVSSNNWCEYIIDCLEKSKNKWRPNDKNWYFTGPLAFLMMVYADRVICKDVNLQRYRPFIIEIDSENLRVLEEYEVSKWIFGSLSLWENVDGVFYDEMMIQDDSRNRSVEGSYGLIASMVGRLLETKKIIKASPLVCIEMHLNDDKRKAVIKKVVEIFNRTTLKELLGNGHEDRIDVDVISVHETE</sequence>
<proteinExistence type="predicted"/>
<evidence type="ECO:0000313" key="2">
    <source>
        <dbReference type="Proteomes" id="UP001177003"/>
    </source>
</evidence>
<name>A0AA35YDC9_LACSI</name>
<keyword evidence="2" id="KW-1185">Reference proteome</keyword>
<dbReference type="EMBL" id="OX465078">
    <property type="protein sequence ID" value="CAI9271622.1"/>
    <property type="molecule type" value="Genomic_DNA"/>
</dbReference>
<dbReference type="PANTHER" id="PTHR34835">
    <property type="entry name" value="OS07G0283600 PROTEIN-RELATED"/>
    <property type="match status" value="1"/>
</dbReference>
<dbReference type="PANTHER" id="PTHR34835:SF90">
    <property type="entry name" value="AMINOTRANSFERASE-LIKE PLANT MOBILE DOMAIN-CONTAINING PROTEIN"/>
    <property type="match status" value="1"/>
</dbReference>
<evidence type="ECO:0000313" key="1">
    <source>
        <dbReference type="EMBL" id="CAI9271622.1"/>
    </source>
</evidence>